<feature type="non-terminal residue" evidence="4">
    <location>
        <position position="1"/>
    </location>
</feature>
<comment type="cofactor">
    <cofactor evidence="1">
        <name>Mg(2+)</name>
        <dbReference type="ChEBI" id="CHEBI:18420"/>
    </cofactor>
</comment>
<reference evidence="4 5" key="1">
    <citation type="submission" date="2020-09" db="EMBL/GenBank/DDBJ databases">
        <title>De no assembly of potato wild relative species, Solanum commersonii.</title>
        <authorList>
            <person name="Cho K."/>
        </authorList>
    </citation>
    <scope>NUCLEOTIDE SEQUENCE [LARGE SCALE GENOMIC DNA]</scope>
    <source>
        <strain evidence="4">LZ3.2</strain>
        <tissue evidence="4">Leaf</tissue>
    </source>
</reference>
<keyword evidence="1" id="KW-0234">DNA repair</keyword>
<dbReference type="GO" id="GO:0043139">
    <property type="term" value="F:5'-3' DNA helicase activity"/>
    <property type="evidence" value="ECO:0007669"/>
    <property type="project" value="UniProtKB-EC"/>
</dbReference>
<name>A0A9J5WHW8_SOLCO</name>
<feature type="region of interest" description="Disordered" evidence="2">
    <location>
        <begin position="285"/>
        <end position="307"/>
    </location>
</feature>
<comment type="catalytic activity">
    <reaction evidence="1">
        <text>ATP + H2O = ADP + phosphate + H(+)</text>
        <dbReference type="Rhea" id="RHEA:13065"/>
        <dbReference type="ChEBI" id="CHEBI:15377"/>
        <dbReference type="ChEBI" id="CHEBI:15378"/>
        <dbReference type="ChEBI" id="CHEBI:30616"/>
        <dbReference type="ChEBI" id="CHEBI:43474"/>
        <dbReference type="ChEBI" id="CHEBI:456216"/>
        <dbReference type="EC" id="5.6.2.3"/>
    </reaction>
</comment>
<dbReference type="Gene3D" id="3.40.50.300">
    <property type="entry name" value="P-loop containing nucleotide triphosphate hydrolases"/>
    <property type="match status" value="1"/>
</dbReference>
<dbReference type="Pfam" id="PF05970">
    <property type="entry name" value="PIF1"/>
    <property type="match status" value="1"/>
</dbReference>
<dbReference type="GO" id="GO:0006281">
    <property type="term" value="P:DNA repair"/>
    <property type="evidence" value="ECO:0007669"/>
    <property type="project" value="UniProtKB-KW"/>
</dbReference>
<keyword evidence="1" id="KW-0233">DNA recombination</keyword>
<gene>
    <name evidence="4" type="ORF">H5410_055163</name>
</gene>
<dbReference type="InterPro" id="IPR027417">
    <property type="entry name" value="P-loop_NTPase"/>
</dbReference>
<feature type="domain" description="DNA helicase Pif1-like DEAD-box helicase" evidence="3">
    <location>
        <begin position="675"/>
        <end position="724"/>
    </location>
</feature>
<keyword evidence="5" id="KW-1185">Reference proteome</keyword>
<dbReference type="Proteomes" id="UP000824120">
    <property type="component" value="Chromosome 11"/>
</dbReference>
<dbReference type="EMBL" id="JACXVP010000011">
    <property type="protein sequence ID" value="KAG5575029.1"/>
    <property type="molecule type" value="Genomic_DNA"/>
</dbReference>
<evidence type="ECO:0000259" key="3">
    <source>
        <dbReference type="Pfam" id="PF05970"/>
    </source>
</evidence>
<comment type="similarity">
    <text evidence="1">Belongs to the helicase family.</text>
</comment>
<dbReference type="AlphaFoldDB" id="A0A9J5WHW8"/>
<evidence type="ECO:0000256" key="2">
    <source>
        <dbReference type="SAM" id="MobiDB-lite"/>
    </source>
</evidence>
<dbReference type="GO" id="GO:0006310">
    <property type="term" value="P:DNA recombination"/>
    <property type="evidence" value="ECO:0007669"/>
    <property type="project" value="UniProtKB-KW"/>
</dbReference>
<evidence type="ECO:0000313" key="5">
    <source>
        <dbReference type="Proteomes" id="UP000824120"/>
    </source>
</evidence>
<feature type="region of interest" description="Disordered" evidence="2">
    <location>
        <begin position="213"/>
        <end position="239"/>
    </location>
</feature>
<protein>
    <recommendedName>
        <fullName evidence="1">ATP-dependent DNA helicase</fullName>
        <ecNumber evidence="1">5.6.2.3</ecNumber>
    </recommendedName>
</protein>
<accession>A0A9J5WHW8</accession>
<keyword evidence="1" id="KW-0227">DNA damage</keyword>
<dbReference type="OrthoDB" id="1930928at2759"/>
<comment type="caution">
    <text evidence="4">The sequence shown here is derived from an EMBL/GenBank/DDBJ whole genome shotgun (WGS) entry which is preliminary data.</text>
</comment>
<dbReference type="EC" id="5.6.2.3" evidence="1"/>
<dbReference type="GO" id="GO:0016787">
    <property type="term" value="F:hydrolase activity"/>
    <property type="evidence" value="ECO:0007669"/>
    <property type="project" value="UniProtKB-KW"/>
</dbReference>
<feature type="compositionally biased region" description="Basic and acidic residues" evidence="2">
    <location>
        <begin position="285"/>
        <end position="299"/>
    </location>
</feature>
<keyword evidence="1" id="KW-0547">Nucleotide-binding</keyword>
<evidence type="ECO:0000256" key="1">
    <source>
        <dbReference type="RuleBase" id="RU363044"/>
    </source>
</evidence>
<dbReference type="SUPFAM" id="SSF52540">
    <property type="entry name" value="P-loop containing nucleoside triphosphate hydrolases"/>
    <property type="match status" value="1"/>
</dbReference>
<dbReference type="GO" id="GO:0005524">
    <property type="term" value="F:ATP binding"/>
    <property type="evidence" value="ECO:0007669"/>
    <property type="project" value="UniProtKB-KW"/>
</dbReference>
<sequence>VQKYKATLFNKDVHAWNKSFQLNQSYYIINGKLNGAKPNFLSVHKDLELAFMNNTNVVEDKSQFKTEQFSNGFISFDEAEKITNGSLFDVVCILLTVKALTGEGRSIRREVIVTNERDEDIDYEARYRLKIDVSDEDQFLRITLFDLCKILFGLWRKDYVLYMLKEESEYYRKLVLSKGKEFSILVKIDRNFPNVEPNMNVIAMEIHEVPKKNAADQTKVKTQITKQRSKRMKKQTDNEKMKEIVADIPHVEKDIAAVETDIESPQKTNRCKRTKKIKEAIADENPQKVRTHEVERQNVPDESDDETPLIQLQRKRTRKYFKTNQQQSSAAIYILIQIKSIFAFTSFGVNLDKELASARKGVYTFRAQGQIYHDLPSLVPRDNNPCYFQLYFFDTDNELTNRLSKVNEGILSDQIAKKIKQVMDGNPYAQIFRQLKDQLSFHNFQLRIAANASLDQRVYNTPSISQVAAIWIDGNNPNTSFDREIIVHEHSGYKHRVKHYFDCYDPLQYPLLFPRGEGGWHQGIRKQGKRLLHRRSAHSPIITNDIPTFISADAILANEDQDVRRETKGNVSCESTIVISYNYEKQRDIRKLWDTYYEDMSEDFNRLYGNSHNTILQSTLSSINNCLQSMGKSIAIYDIPQLDQDFLEVGPSESREINEEMSVQIPTEDFEAQSQLNPEQHHAFTKIMQTIDAGTTGIFFVDGPGGTGKTYLYRALLANVRSRDPTFSEFLLRVGNGDEPTIRDNLILLPEQLTVKHSRDGFPEESIIQEIFPNMQENVATAKYVTERAILASRNDHVDKLNDKLIAMFPGESKIFNSFDSAEDDTNNYYQEEYLNTLTPNGLPPHRY</sequence>
<dbReference type="InterPro" id="IPR010285">
    <property type="entry name" value="DNA_helicase_pif1-like_DEAD"/>
</dbReference>
<keyword evidence="1" id="KW-0347">Helicase</keyword>
<dbReference type="PANTHER" id="PTHR10492:SF94">
    <property type="entry name" value="ATP-DEPENDENT DNA HELICASE"/>
    <property type="match status" value="1"/>
</dbReference>
<dbReference type="GO" id="GO:0000723">
    <property type="term" value="P:telomere maintenance"/>
    <property type="evidence" value="ECO:0007669"/>
    <property type="project" value="InterPro"/>
</dbReference>
<organism evidence="4 5">
    <name type="scientific">Solanum commersonii</name>
    <name type="common">Commerson's wild potato</name>
    <name type="synonym">Commerson's nightshade</name>
    <dbReference type="NCBI Taxonomy" id="4109"/>
    <lineage>
        <taxon>Eukaryota</taxon>
        <taxon>Viridiplantae</taxon>
        <taxon>Streptophyta</taxon>
        <taxon>Embryophyta</taxon>
        <taxon>Tracheophyta</taxon>
        <taxon>Spermatophyta</taxon>
        <taxon>Magnoliopsida</taxon>
        <taxon>eudicotyledons</taxon>
        <taxon>Gunneridae</taxon>
        <taxon>Pentapetalae</taxon>
        <taxon>asterids</taxon>
        <taxon>lamiids</taxon>
        <taxon>Solanales</taxon>
        <taxon>Solanaceae</taxon>
        <taxon>Solanoideae</taxon>
        <taxon>Solaneae</taxon>
        <taxon>Solanum</taxon>
    </lineage>
</organism>
<proteinExistence type="inferred from homology"/>
<dbReference type="Gene3D" id="2.40.50.140">
    <property type="entry name" value="Nucleic acid-binding proteins"/>
    <property type="match status" value="1"/>
</dbReference>
<keyword evidence="1" id="KW-0378">Hydrolase</keyword>
<dbReference type="PANTHER" id="PTHR10492">
    <property type="match status" value="1"/>
</dbReference>
<keyword evidence="1" id="KW-0067">ATP-binding</keyword>
<evidence type="ECO:0000313" key="4">
    <source>
        <dbReference type="EMBL" id="KAG5575029.1"/>
    </source>
</evidence>
<dbReference type="InterPro" id="IPR012340">
    <property type="entry name" value="NA-bd_OB-fold"/>
</dbReference>